<reference evidence="2 3" key="1">
    <citation type="submission" date="2019-05" db="EMBL/GenBank/DDBJ databases">
        <title>Another draft genome of Portunus trituberculatus and its Hox gene families provides insights of decapod evolution.</title>
        <authorList>
            <person name="Jeong J.-H."/>
            <person name="Song I."/>
            <person name="Kim S."/>
            <person name="Choi T."/>
            <person name="Kim D."/>
            <person name="Ryu S."/>
            <person name="Kim W."/>
        </authorList>
    </citation>
    <scope>NUCLEOTIDE SEQUENCE [LARGE SCALE GENOMIC DNA]</scope>
    <source>
        <tissue evidence="2">Muscle</tissue>
    </source>
</reference>
<proteinExistence type="predicted"/>
<evidence type="ECO:0000256" key="1">
    <source>
        <dbReference type="SAM" id="MobiDB-lite"/>
    </source>
</evidence>
<evidence type="ECO:0000313" key="2">
    <source>
        <dbReference type="EMBL" id="MPC21566.1"/>
    </source>
</evidence>
<name>A0A5B7DKT6_PORTR</name>
<keyword evidence="3" id="KW-1185">Reference proteome</keyword>
<dbReference type="EMBL" id="VSRR010000990">
    <property type="protein sequence ID" value="MPC21566.1"/>
    <property type="molecule type" value="Genomic_DNA"/>
</dbReference>
<feature type="region of interest" description="Disordered" evidence="1">
    <location>
        <begin position="51"/>
        <end position="72"/>
    </location>
</feature>
<dbReference type="AlphaFoldDB" id="A0A5B7DKT6"/>
<accession>A0A5B7DKT6</accession>
<gene>
    <name evidence="2" type="ORF">E2C01_014553</name>
</gene>
<evidence type="ECO:0000313" key="3">
    <source>
        <dbReference type="Proteomes" id="UP000324222"/>
    </source>
</evidence>
<sequence>MPLDPYHFHSVWNTMDGKNEDIAHYSKVTIIVGLRIMKTIKIKSEMGHTGYKRPLPGIKHDKTPVVNSPTKS</sequence>
<dbReference type="Proteomes" id="UP000324222">
    <property type="component" value="Unassembled WGS sequence"/>
</dbReference>
<comment type="caution">
    <text evidence="2">The sequence shown here is derived from an EMBL/GenBank/DDBJ whole genome shotgun (WGS) entry which is preliminary data.</text>
</comment>
<protein>
    <submittedName>
        <fullName evidence="2">Uncharacterized protein</fullName>
    </submittedName>
</protein>
<organism evidence="2 3">
    <name type="scientific">Portunus trituberculatus</name>
    <name type="common">Swimming crab</name>
    <name type="synonym">Neptunus trituberculatus</name>
    <dbReference type="NCBI Taxonomy" id="210409"/>
    <lineage>
        <taxon>Eukaryota</taxon>
        <taxon>Metazoa</taxon>
        <taxon>Ecdysozoa</taxon>
        <taxon>Arthropoda</taxon>
        <taxon>Crustacea</taxon>
        <taxon>Multicrustacea</taxon>
        <taxon>Malacostraca</taxon>
        <taxon>Eumalacostraca</taxon>
        <taxon>Eucarida</taxon>
        <taxon>Decapoda</taxon>
        <taxon>Pleocyemata</taxon>
        <taxon>Brachyura</taxon>
        <taxon>Eubrachyura</taxon>
        <taxon>Portunoidea</taxon>
        <taxon>Portunidae</taxon>
        <taxon>Portuninae</taxon>
        <taxon>Portunus</taxon>
    </lineage>
</organism>